<dbReference type="Pfam" id="PF00534">
    <property type="entry name" value="Glycos_transf_1"/>
    <property type="match status" value="1"/>
</dbReference>
<evidence type="ECO:0000313" key="3">
    <source>
        <dbReference type="Proteomes" id="UP000811545"/>
    </source>
</evidence>
<keyword evidence="2" id="KW-0808">Transferase</keyword>
<evidence type="ECO:0000313" key="2">
    <source>
        <dbReference type="EMBL" id="MBT9145735.1"/>
    </source>
</evidence>
<proteinExistence type="predicted"/>
<feature type="domain" description="Glycosyl transferase family 1" evidence="1">
    <location>
        <begin position="3"/>
        <end position="159"/>
    </location>
</feature>
<keyword evidence="2" id="KW-0328">Glycosyltransferase</keyword>
<comment type="caution">
    <text evidence="2">The sequence shown here is derived from an EMBL/GenBank/DDBJ whole genome shotgun (WGS) entry which is preliminary data.</text>
</comment>
<evidence type="ECO:0000259" key="1">
    <source>
        <dbReference type="Pfam" id="PF00534"/>
    </source>
</evidence>
<dbReference type="CDD" id="cd03801">
    <property type="entry name" value="GT4_PimA-like"/>
    <property type="match status" value="1"/>
</dbReference>
<gene>
    <name evidence="2" type="primary">kanE_1</name>
    <name evidence="2" type="ORF">DDT42_01611</name>
</gene>
<dbReference type="InterPro" id="IPR001296">
    <property type="entry name" value="Glyco_trans_1"/>
</dbReference>
<name>A0A9E2BJQ6_PSYF1</name>
<dbReference type="GO" id="GO:0016757">
    <property type="term" value="F:glycosyltransferase activity"/>
    <property type="evidence" value="ECO:0007669"/>
    <property type="project" value="UniProtKB-KW"/>
</dbReference>
<dbReference type="Proteomes" id="UP000811545">
    <property type="component" value="Unassembled WGS sequence"/>
</dbReference>
<accession>A0A9E2BJQ6</accession>
<dbReference type="PANTHER" id="PTHR45947:SF3">
    <property type="entry name" value="SULFOQUINOVOSYL TRANSFERASE SQD2"/>
    <property type="match status" value="1"/>
</dbReference>
<organism evidence="2 3">
    <name type="scientific">Psychracetigena formicireducens</name>
    <dbReference type="NCBI Taxonomy" id="2986056"/>
    <lineage>
        <taxon>Bacteria</taxon>
        <taxon>Bacillati</taxon>
        <taxon>Candidatus Lithacetigenota</taxon>
        <taxon>Candidatus Psychracetigena</taxon>
    </lineage>
</organism>
<dbReference type="SUPFAM" id="SSF53756">
    <property type="entry name" value="UDP-Glycosyltransferase/glycogen phosphorylase"/>
    <property type="match status" value="1"/>
</dbReference>
<sequence>MQLNERGTLIGYIGRLSVEKGILNLMGAIPNVVTKTNGIRFLIGGDGPLRGEVEEYLHKYNLNDKIEFVGWVPHENLSRYLNCLKLIVIPSYTETGPLIMFEAMSCGTPVLVTPVGLAPDVIKDGETGFIMENNSPECIARNIIRALNHPNLKEITKNARALVEREFTYEKAVERYRNILVSLA</sequence>
<dbReference type="PANTHER" id="PTHR45947">
    <property type="entry name" value="SULFOQUINOVOSYL TRANSFERASE SQD2"/>
    <property type="match status" value="1"/>
</dbReference>
<protein>
    <submittedName>
        <fullName evidence="2">Alpha-D-kanosaminyltransferase</fullName>
        <ecNumber evidence="2">2.4.1.301</ecNumber>
    </submittedName>
</protein>
<reference evidence="2 3" key="1">
    <citation type="journal article" date="2021" name="bioRxiv">
        <title>Unique metabolic strategies in Hadean analogues reveal hints for primordial physiology.</title>
        <authorList>
            <person name="Nobu M.K."/>
            <person name="Nakai R."/>
            <person name="Tamazawa S."/>
            <person name="Mori H."/>
            <person name="Toyoda A."/>
            <person name="Ijiri A."/>
            <person name="Suzuki S."/>
            <person name="Kurokawa K."/>
            <person name="Kamagata Y."/>
            <person name="Tamaki H."/>
        </authorList>
    </citation>
    <scope>NUCLEOTIDE SEQUENCE [LARGE SCALE GENOMIC DNA]</scope>
    <source>
        <strain evidence="2">BS525</strain>
    </source>
</reference>
<dbReference type="Gene3D" id="3.40.50.2000">
    <property type="entry name" value="Glycogen Phosphorylase B"/>
    <property type="match status" value="2"/>
</dbReference>
<dbReference type="EMBL" id="QLTW01000157">
    <property type="protein sequence ID" value="MBT9145735.1"/>
    <property type="molecule type" value="Genomic_DNA"/>
</dbReference>
<dbReference type="InterPro" id="IPR050194">
    <property type="entry name" value="Glycosyltransferase_grp1"/>
</dbReference>
<dbReference type="AlphaFoldDB" id="A0A9E2BJQ6"/>
<dbReference type="EC" id="2.4.1.301" evidence="2"/>